<dbReference type="PANTHER" id="PTHR11437">
    <property type="entry name" value="RIBONUCLEASE"/>
    <property type="match status" value="1"/>
</dbReference>
<dbReference type="Proteomes" id="UP000694863">
    <property type="component" value="Unplaced"/>
</dbReference>
<feature type="signal peptide" evidence="2">
    <location>
        <begin position="1"/>
        <end position="22"/>
    </location>
</feature>
<dbReference type="SUPFAM" id="SSF54076">
    <property type="entry name" value="RNase A-like"/>
    <property type="match status" value="1"/>
</dbReference>
<reference evidence="5" key="1">
    <citation type="submission" date="2025-08" db="UniProtKB">
        <authorList>
            <consortium name="RefSeq"/>
        </authorList>
    </citation>
    <scope>IDENTIFICATION</scope>
</reference>
<keyword evidence="4" id="KW-1185">Reference proteome</keyword>
<dbReference type="InterPro" id="IPR036816">
    <property type="entry name" value="RNaseA-like_dom_sf"/>
</dbReference>
<dbReference type="InterPro" id="IPR023412">
    <property type="entry name" value="RNaseA_domain"/>
</dbReference>
<evidence type="ECO:0000313" key="5">
    <source>
        <dbReference type="RefSeq" id="XP_004698940.3"/>
    </source>
</evidence>
<sequence length="153" mass="17784">MTPPVAWLLILQLVLGPTLVPGSYLKDAIKVFQHLYIDFPRVEFEDAFQGYCNGVMGYVRGIMNRWDCPKIHYLVHVPFKTIRKYCKRSQNFCESYNQYCTMTTDSFPLTICELTNYQLPINCQYNSTLTNQKLYLLCSSRYNAEPIDIIGVV</sequence>
<dbReference type="Gene3D" id="3.10.130.10">
    <property type="entry name" value="Ribonuclease A-like domain"/>
    <property type="match status" value="1"/>
</dbReference>
<name>A0ABM0IFN4_ECHTE</name>
<feature type="chain" id="PRO_5047437763" evidence="2">
    <location>
        <begin position="23"/>
        <end position="153"/>
    </location>
</feature>
<organism evidence="4 5">
    <name type="scientific">Echinops telfairi</name>
    <name type="common">Lesser hedgehog tenrec</name>
    <dbReference type="NCBI Taxonomy" id="9371"/>
    <lineage>
        <taxon>Eukaryota</taxon>
        <taxon>Metazoa</taxon>
        <taxon>Chordata</taxon>
        <taxon>Craniata</taxon>
        <taxon>Vertebrata</taxon>
        <taxon>Euteleostomi</taxon>
        <taxon>Mammalia</taxon>
        <taxon>Eutheria</taxon>
        <taxon>Afrotheria</taxon>
        <taxon>Tenrecidae</taxon>
        <taxon>Tenrecinae</taxon>
        <taxon>Echinops</taxon>
    </lineage>
</organism>
<proteinExistence type="inferred from homology"/>
<feature type="domain" description="Ribonuclease A-domain" evidence="3">
    <location>
        <begin position="25"/>
        <end position="151"/>
    </location>
</feature>
<accession>A0ABM0IFN4</accession>
<gene>
    <name evidence="5" type="primary">RNASE13</name>
</gene>
<dbReference type="SMART" id="SM00092">
    <property type="entry name" value="RNAse_Pc"/>
    <property type="match status" value="1"/>
</dbReference>
<comment type="similarity">
    <text evidence="1">Belongs to the pancreatic ribonuclease family.</text>
</comment>
<evidence type="ECO:0000259" key="3">
    <source>
        <dbReference type="SMART" id="SM00092"/>
    </source>
</evidence>
<evidence type="ECO:0000313" key="4">
    <source>
        <dbReference type="Proteomes" id="UP000694863"/>
    </source>
</evidence>
<dbReference type="PANTHER" id="PTHR11437:SF11">
    <property type="entry name" value="INACTIVE RIBONUCLEASE-LIKE PROTEIN 13-RELATED"/>
    <property type="match status" value="1"/>
</dbReference>
<dbReference type="RefSeq" id="XP_004698940.3">
    <property type="nucleotide sequence ID" value="XM_004698883.3"/>
</dbReference>
<keyword evidence="2" id="KW-0732">Signal</keyword>
<protein>
    <submittedName>
        <fullName evidence="5">Probable inactive ribonuclease-like protein 13</fullName>
    </submittedName>
</protein>
<evidence type="ECO:0000256" key="1">
    <source>
        <dbReference type="ARBA" id="ARBA00005600"/>
    </source>
</evidence>
<dbReference type="InterPro" id="IPR001427">
    <property type="entry name" value="RNaseA"/>
</dbReference>
<dbReference type="Pfam" id="PF00074">
    <property type="entry name" value="RnaseA"/>
    <property type="match status" value="1"/>
</dbReference>
<evidence type="ECO:0000256" key="2">
    <source>
        <dbReference type="SAM" id="SignalP"/>
    </source>
</evidence>
<dbReference type="GeneID" id="101644526"/>